<evidence type="ECO:0000259" key="13">
    <source>
        <dbReference type="PROSITE" id="PS50262"/>
    </source>
</evidence>
<dbReference type="Proteomes" id="UP000001593">
    <property type="component" value="Unassembled WGS sequence"/>
</dbReference>
<feature type="transmembrane region" description="Helical" evidence="11">
    <location>
        <begin position="439"/>
        <end position="456"/>
    </location>
</feature>
<keyword evidence="7" id="KW-0297">G-protein coupled receptor</keyword>
<keyword evidence="6 11" id="KW-1133">Transmembrane helix</keyword>
<feature type="signal peptide" evidence="12">
    <location>
        <begin position="1"/>
        <end position="26"/>
    </location>
</feature>
<dbReference type="Gene3D" id="3.80.10.10">
    <property type="entry name" value="Ribonuclease Inhibitor"/>
    <property type="match status" value="1"/>
</dbReference>
<dbReference type="InterPro" id="IPR017452">
    <property type="entry name" value="GPCR_Rhodpsn_7TM"/>
</dbReference>
<feature type="transmembrane region" description="Helical" evidence="11">
    <location>
        <begin position="477"/>
        <end position="502"/>
    </location>
</feature>
<dbReference type="GO" id="GO:0008528">
    <property type="term" value="F:G protein-coupled peptide receptor activity"/>
    <property type="evidence" value="ECO:0000318"/>
    <property type="project" value="GO_Central"/>
</dbReference>
<evidence type="ECO:0000256" key="10">
    <source>
        <dbReference type="ARBA" id="ARBA00023224"/>
    </source>
</evidence>
<keyword evidence="9" id="KW-0675">Receptor</keyword>
<gene>
    <name evidence="14" type="ORF">NEMVEDRAFT_v1g197858</name>
</gene>
<dbReference type="OMA" id="THAYIAM"/>
<dbReference type="GO" id="GO:0007189">
    <property type="term" value="P:adenylate cyclase-activating G protein-coupled receptor signaling pathway"/>
    <property type="evidence" value="ECO:0000318"/>
    <property type="project" value="GO_Central"/>
</dbReference>
<dbReference type="PANTHER" id="PTHR24372:SF77">
    <property type="entry name" value="G-PROTEIN COUPLED RECEPTORS FAMILY 1 PROFILE DOMAIN-CONTAINING PROTEIN"/>
    <property type="match status" value="1"/>
</dbReference>
<evidence type="ECO:0000256" key="12">
    <source>
        <dbReference type="SAM" id="SignalP"/>
    </source>
</evidence>
<dbReference type="SUPFAM" id="SSF81321">
    <property type="entry name" value="Family A G protein-coupled receptor-like"/>
    <property type="match status" value="1"/>
</dbReference>
<reference evidence="14 15" key="1">
    <citation type="journal article" date="2007" name="Science">
        <title>Sea anemone genome reveals ancestral eumetazoan gene repertoire and genomic organization.</title>
        <authorList>
            <person name="Putnam N.H."/>
            <person name="Srivastava M."/>
            <person name="Hellsten U."/>
            <person name="Dirks B."/>
            <person name="Chapman J."/>
            <person name="Salamov A."/>
            <person name="Terry A."/>
            <person name="Shapiro H."/>
            <person name="Lindquist E."/>
            <person name="Kapitonov V.V."/>
            <person name="Jurka J."/>
            <person name="Genikhovich G."/>
            <person name="Grigoriev I.V."/>
            <person name="Lucas S.M."/>
            <person name="Steele R.E."/>
            <person name="Finnerty J.R."/>
            <person name="Technau U."/>
            <person name="Martindale M.Q."/>
            <person name="Rokhsar D.S."/>
        </authorList>
    </citation>
    <scope>NUCLEOTIDE SEQUENCE [LARGE SCALE GENOMIC DNA]</scope>
    <source>
        <strain evidence="15">CH2 X CH6</strain>
    </source>
</reference>
<dbReference type="SUPFAM" id="SSF52058">
    <property type="entry name" value="L domain-like"/>
    <property type="match status" value="1"/>
</dbReference>
<dbReference type="AlphaFoldDB" id="A7RJ35"/>
<dbReference type="InParanoid" id="A7RJ35"/>
<feature type="domain" description="G-protein coupled receptors family 1 profile" evidence="13">
    <location>
        <begin position="286"/>
        <end position="538"/>
    </location>
</feature>
<evidence type="ECO:0000256" key="5">
    <source>
        <dbReference type="ARBA" id="ARBA00022737"/>
    </source>
</evidence>
<feature type="transmembrane region" description="Helical" evidence="11">
    <location>
        <begin position="345"/>
        <end position="372"/>
    </location>
</feature>
<proteinExistence type="predicted"/>
<comment type="subcellular location">
    <subcellularLocation>
        <location evidence="1">Cell membrane</location>
        <topology evidence="1">Multi-pass membrane protein</topology>
    </subcellularLocation>
</comment>
<evidence type="ECO:0000256" key="8">
    <source>
        <dbReference type="ARBA" id="ARBA00023136"/>
    </source>
</evidence>
<dbReference type="PROSITE" id="PS50262">
    <property type="entry name" value="G_PROTEIN_RECEP_F1_2"/>
    <property type="match status" value="1"/>
</dbReference>
<evidence type="ECO:0000256" key="2">
    <source>
        <dbReference type="ARBA" id="ARBA00022475"/>
    </source>
</evidence>
<dbReference type="GO" id="GO:0005886">
    <property type="term" value="C:plasma membrane"/>
    <property type="evidence" value="ECO:0000318"/>
    <property type="project" value="GO_Central"/>
</dbReference>
<keyword evidence="8 11" id="KW-0472">Membrane</keyword>
<dbReference type="GO" id="GO:0009755">
    <property type="term" value="P:hormone-mediated signaling pathway"/>
    <property type="evidence" value="ECO:0000318"/>
    <property type="project" value="GO_Central"/>
</dbReference>
<evidence type="ECO:0000313" key="14">
    <source>
        <dbReference type="EMBL" id="EDO48614.1"/>
    </source>
</evidence>
<keyword evidence="12" id="KW-0732">Signal</keyword>
<feature type="transmembrane region" description="Helical" evidence="11">
    <location>
        <begin position="277"/>
        <end position="298"/>
    </location>
</feature>
<keyword evidence="4 11" id="KW-0812">Transmembrane</keyword>
<evidence type="ECO:0000256" key="3">
    <source>
        <dbReference type="ARBA" id="ARBA00022614"/>
    </source>
</evidence>
<evidence type="ECO:0000256" key="9">
    <source>
        <dbReference type="ARBA" id="ARBA00023170"/>
    </source>
</evidence>
<dbReference type="Pfam" id="PF00001">
    <property type="entry name" value="7tm_1"/>
    <property type="match status" value="1"/>
</dbReference>
<dbReference type="HOGENOM" id="CLU_026048_0_0_1"/>
<dbReference type="PANTHER" id="PTHR24372">
    <property type="entry name" value="GLYCOPROTEIN HORMONE RECEPTOR"/>
    <property type="match status" value="1"/>
</dbReference>
<keyword evidence="2" id="KW-1003">Cell membrane</keyword>
<keyword evidence="5" id="KW-0677">Repeat</keyword>
<keyword evidence="15" id="KW-1185">Reference proteome</keyword>
<keyword evidence="3" id="KW-0433">Leucine-rich repeat</keyword>
<dbReference type="EMBL" id="DS469513">
    <property type="protein sequence ID" value="EDO48614.1"/>
    <property type="molecule type" value="Genomic_DNA"/>
</dbReference>
<evidence type="ECO:0000256" key="1">
    <source>
        <dbReference type="ARBA" id="ARBA00004651"/>
    </source>
</evidence>
<dbReference type="eggNOG" id="KOG2087">
    <property type="taxonomic scope" value="Eukaryota"/>
</dbReference>
<dbReference type="InterPro" id="IPR000276">
    <property type="entry name" value="GPCR_Rhodpsn"/>
</dbReference>
<organism evidence="14 15">
    <name type="scientific">Nematostella vectensis</name>
    <name type="common">Starlet sea anemone</name>
    <dbReference type="NCBI Taxonomy" id="45351"/>
    <lineage>
        <taxon>Eukaryota</taxon>
        <taxon>Metazoa</taxon>
        <taxon>Cnidaria</taxon>
        <taxon>Anthozoa</taxon>
        <taxon>Hexacorallia</taxon>
        <taxon>Actiniaria</taxon>
        <taxon>Edwardsiidae</taxon>
        <taxon>Nematostella</taxon>
    </lineage>
</organism>
<feature type="transmembrane region" description="Helical" evidence="11">
    <location>
        <begin position="393"/>
        <end position="413"/>
    </location>
</feature>
<dbReference type="PhylomeDB" id="A7RJ35"/>
<evidence type="ECO:0000256" key="11">
    <source>
        <dbReference type="SAM" id="Phobius"/>
    </source>
</evidence>
<feature type="chain" id="PRO_5002711788" description="G-protein coupled receptors family 1 profile domain-containing protein" evidence="12">
    <location>
        <begin position="27"/>
        <end position="565"/>
    </location>
</feature>
<sequence>MEMTALVGPLIVLTILTSLPVCHVQASCRQVCHVIPNSEHHVDLKCSVCEMKSFNNLTTDSEQVQRLLLSENDIHTIERDAFAGLGKLIQFFFIGLLKQLHCIFNGNISRDLKDNPLRTWSTTGLWSQLPRLAVLYLHNNTDFLPTDEIFNLSSLQLIQGLLSSKTHRIDQWECHVWRNFDMEKFMRSYMIKIGLNWDGKYKRRMFALDKNLKPKDPEGCHYIRVTIFNKKVTLFAHYGFSLMCNIKFGRVDASSYYTFEKINLCWEEINQISTVNFFIAIIGFCLNVTVIATTLRSFRLRQNAAIFLMCNIAIGDLQIDVYLLLITSTRRAMTENDYEHMRESHSYFCKVLGFCYMFSLAYSFLVSFLVNIERFLTVVYSMKPNVRLTVRRAGFLLLLCLALSSTITSLTYFDVQISGHTDSMCTPVKGISGFDVRNVYGGIGFVIYAICGFLYFKIYRTVRKSAQTAGVKREGNLARRIALVTLTNLLVLVIPGCVSFIITHTTLGESMHKVKTILWETLTYISFGLNTILNPLLVSFRHKMFQREFVRLWARRNRVGMNHTH</sequence>
<dbReference type="PRINTS" id="PR00237">
    <property type="entry name" value="GPCRRHODOPSN"/>
</dbReference>
<name>A7RJ35_NEMVE</name>
<evidence type="ECO:0000256" key="7">
    <source>
        <dbReference type="ARBA" id="ARBA00023040"/>
    </source>
</evidence>
<evidence type="ECO:0000256" key="4">
    <source>
        <dbReference type="ARBA" id="ARBA00022692"/>
    </source>
</evidence>
<dbReference type="InterPro" id="IPR032675">
    <property type="entry name" value="LRR_dom_sf"/>
</dbReference>
<dbReference type="Gene3D" id="1.20.1070.10">
    <property type="entry name" value="Rhodopsin 7-helix transmembrane proteins"/>
    <property type="match status" value="1"/>
</dbReference>
<feature type="transmembrane region" description="Helical" evidence="11">
    <location>
        <begin position="522"/>
        <end position="540"/>
    </location>
</feature>
<keyword evidence="10" id="KW-0807">Transducer</keyword>
<evidence type="ECO:0000256" key="6">
    <source>
        <dbReference type="ARBA" id="ARBA00022989"/>
    </source>
</evidence>
<feature type="transmembrane region" description="Helical" evidence="11">
    <location>
        <begin position="305"/>
        <end position="325"/>
    </location>
</feature>
<accession>A7RJ35</accession>
<protein>
    <recommendedName>
        <fullName evidence="13">G-protein coupled receptors family 1 profile domain-containing protein</fullName>
    </recommendedName>
</protein>
<evidence type="ECO:0000313" key="15">
    <source>
        <dbReference type="Proteomes" id="UP000001593"/>
    </source>
</evidence>